<gene>
    <name evidence="7" type="ORF">SAMN05421770_101397</name>
</gene>
<feature type="transmembrane region" description="Helical" evidence="6">
    <location>
        <begin position="80"/>
        <end position="102"/>
    </location>
</feature>
<keyword evidence="3 6" id="KW-0812">Transmembrane</keyword>
<evidence type="ECO:0000256" key="2">
    <source>
        <dbReference type="ARBA" id="ARBA00022475"/>
    </source>
</evidence>
<dbReference type="PANTHER" id="PTHR30250">
    <property type="entry name" value="PST FAMILY PREDICTED COLANIC ACID TRANSPORTER"/>
    <property type="match status" value="1"/>
</dbReference>
<keyword evidence="4 6" id="KW-1133">Transmembrane helix</keyword>
<feature type="transmembrane region" description="Helical" evidence="6">
    <location>
        <begin position="245"/>
        <end position="264"/>
    </location>
</feature>
<evidence type="ECO:0000256" key="1">
    <source>
        <dbReference type="ARBA" id="ARBA00004651"/>
    </source>
</evidence>
<feature type="transmembrane region" description="Helical" evidence="6">
    <location>
        <begin position="37"/>
        <end position="59"/>
    </location>
</feature>
<sequence>MLGFLSGWVSKLGTSIIQFVQVPFFLHFWPETLFGEWLIVTSIPTYLSFSNIGFGNVAGNKMNMLAAQDDREGALRVFQSTWWLIVGLLAISGSVGAALIYLLPVSEKLRLHAISPADTRWILVYLGFSILLGQLETLLQSAYRAVGRYPYGSFVKSSISLVSFACMLIPVGLGYGPRATALVYAAANVAGTILLIVLVRRDIPWIRYGWSHASMDEVRSLVVPAIAFMGFPIGISLNLTGTLLAVGYALGPTAVVVFSTARTVSRVALQMVQMVNSTFEPEFSKSFAQGNAGLIRSLHRRACQSALLLAAVVVAGMIALGPWFLTHWTSGHVPPSRPLLSLLLLVVVLFSLWSTSSTVMTATNNHQKLAGVYLAATGVTVGITWLAAQHYGLYGAAASLLISELLMNLYVLPESLKLAHDTLPEFLRSLLTVPPALHPQALLRRLRRSKPALES</sequence>
<feature type="transmembrane region" description="Helical" evidence="6">
    <location>
        <begin position="306"/>
        <end position="326"/>
    </location>
</feature>
<feature type="transmembrane region" description="Helical" evidence="6">
    <location>
        <begin position="220"/>
        <end position="239"/>
    </location>
</feature>
<dbReference type="Proteomes" id="UP000198356">
    <property type="component" value="Unassembled WGS sequence"/>
</dbReference>
<organism evidence="7 8">
    <name type="scientific">Granulicella rosea</name>
    <dbReference type="NCBI Taxonomy" id="474952"/>
    <lineage>
        <taxon>Bacteria</taxon>
        <taxon>Pseudomonadati</taxon>
        <taxon>Acidobacteriota</taxon>
        <taxon>Terriglobia</taxon>
        <taxon>Terriglobales</taxon>
        <taxon>Acidobacteriaceae</taxon>
        <taxon>Granulicella</taxon>
    </lineage>
</organism>
<name>A0A239DD93_9BACT</name>
<comment type="subcellular location">
    <subcellularLocation>
        <location evidence="1">Cell membrane</location>
        <topology evidence="1">Multi-pass membrane protein</topology>
    </subcellularLocation>
</comment>
<evidence type="ECO:0000256" key="4">
    <source>
        <dbReference type="ARBA" id="ARBA00022989"/>
    </source>
</evidence>
<keyword evidence="8" id="KW-1185">Reference proteome</keyword>
<feature type="transmembrane region" description="Helical" evidence="6">
    <location>
        <begin position="154"/>
        <end position="175"/>
    </location>
</feature>
<reference evidence="7 8" key="1">
    <citation type="submission" date="2017-06" db="EMBL/GenBank/DDBJ databases">
        <authorList>
            <person name="Kim H.J."/>
            <person name="Triplett B.A."/>
        </authorList>
    </citation>
    <scope>NUCLEOTIDE SEQUENCE [LARGE SCALE GENOMIC DNA]</scope>
    <source>
        <strain evidence="7 8">DSM 18704</strain>
    </source>
</reference>
<proteinExistence type="predicted"/>
<dbReference type="GO" id="GO:0005886">
    <property type="term" value="C:plasma membrane"/>
    <property type="evidence" value="ECO:0007669"/>
    <property type="project" value="UniProtKB-SubCell"/>
</dbReference>
<feature type="transmembrane region" description="Helical" evidence="6">
    <location>
        <begin position="122"/>
        <end position="142"/>
    </location>
</feature>
<dbReference type="EMBL" id="FZOU01000001">
    <property type="protein sequence ID" value="SNS29958.1"/>
    <property type="molecule type" value="Genomic_DNA"/>
</dbReference>
<evidence type="ECO:0000256" key="6">
    <source>
        <dbReference type="SAM" id="Phobius"/>
    </source>
</evidence>
<feature type="transmembrane region" description="Helical" evidence="6">
    <location>
        <begin position="369"/>
        <end position="387"/>
    </location>
</feature>
<feature type="transmembrane region" description="Helical" evidence="6">
    <location>
        <begin position="181"/>
        <end position="199"/>
    </location>
</feature>
<feature type="transmembrane region" description="Helical" evidence="6">
    <location>
        <begin position="393"/>
        <end position="412"/>
    </location>
</feature>
<dbReference type="AlphaFoldDB" id="A0A239DD93"/>
<accession>A0A239DD93</accession>
<keyword evidence="2" id="KW-1003">Cell membrane</keyword>
<keyword evidence="5 6" id="KW-0472">Membrane</keyword>
<evidence type="ECO:0000256" key="5">
    <source>
        <dbReference type="ARBA" id="ARBA00023136"/>
    </source>
</evidence>
<dbReference type="PANTHER" id="PTHR30250:SF26">
    <property type="entry name" value="PSMA PROTEIN"/>
    <property type="match status" value="1"/>
</dbReference>
<evidence type="ECO:0000256" key="3">
    <source>
        <dbReference type="ARBA" id="ARBA00022692"/>
    </source>
</evidence>
<evidence type="ECO:0000313" key="7">
    <source>
        <dbReference type="EMBL" id="SNS29958.1"/>
    </source>
</evidence>
<dbReference type="InterPro" id="IPR050833">
    <property type="entry name" value="Poly_Biosynth_Transport"/>
</dbReference>
<protein>
    <submittedName>
        <fullName evidence="7">Membrane protein involved in the export of O-antigen and teichoic acid</fullName>
    </submittedName>
</protein>
<evidence type="ECO:0000313" key="8">
    <source>
        <dbReference type="Proteomes" id="UP000198356"/>
    </source>
</evidence>
<feature type="transmembrane region" description="Helical" evidence="6">
    <location>
        <begin position="338"/>
        <end position="362"/>
    </location>
</feature>